<dbReference type="Gene3D" id="1.10.287.110">
    <property type="entry name" value="DnaJ domain"/>
    <property type="match status" value="1"/>
</dbReference>
<dbReference type="AlphaFoldDB" id="R8BMA4"/>
<dbReference type="GO" id="GO:0051087">
    <property type="term" value="F:protein-folding chaperone binding"/>
    <property type="evidence" value="ECO:0007669"/>
    <property type="project" value="TreeGrafter"/>
</dbReference>
<dbReference type="GeneID" id="19324391"/>
<gene>
    <name evidence="4" type="ORF">UCRPA7_3988</name>
</gene>
<feature type="domain" description="J" evidence="3">
    <location>
        <begin position="9"/>
        <end position="74"/>
    </location>
</feature>
<protein>
    <submittedName>
        <fullName evidence="4">Putative chaperone protein</fullName>
    </submittedName>
</protein>
<feature type="region of interest" description="Disordered" evidence="2">
    <location>
        <begin position="94"/>
        <end position="132"/>
    </location>
</feature>
<dbReference type="SUPFAM" id="SSF46565">
    <property type="entry name" value="Chaperone J-domain"/>
    <property type="match status" value="1"/>
</dbReference>
<name>R8BMA4_PHAM7</name>
<evidence type="ECO:0000256" key="1">
    <source>
        <dbReference type="ARBA" id="ARBA00023186"/>
    </source>
</evidence>
<dbReference type="OrthoDB" id="10250354at2759"/>
<evidence type="ECO:0000256" key="2">
    <source>
        <dbReference type="SAM" id="MobiDB-lite"/>
    </source>
</evidence>
<keyword evidence="1" id="KW-0143">Chaperone</keyword>
<dbReference type="PANTHER" id="PTHR44360">
    <property type="entry name" value="DNAJ HOMOLOG SUBFAMILY B MEMBER 9"/>
    <property type="match status" value="1"/>
</dbReference>
<dbReference type="RefSeq" id="XP_007914722.1">
    <property type="nucleotide sequence ID" value="XM_007916531.1"/>
</dbReference>
<evidence type="ECO:0000259" key="3">
    <source>
        <dbReference type="PROSITE" id="PS50076"/>
    </source>
</evidence>
<evidence type="ECO:0000313" key="5">
    <source>
        <dbReference type="Proteomes" id="UP000014074"/>
    </source>
</evidence>
<dbReference type="PROSITE" id="PS50076">
    <property type="entry name" value="DNAJ_2"/>
    <property type="match status" value="1"/>
</dbReference>
<organism evidence="4 5">
    <name type="scientific">Phaeoacremonium minimum (strain UCR-PA7)</name>
    <name type="common">Esca disease fungus</name>
    <name type="synonym">Togninia minima</name>
    <dbReference type="NCBI Taxonomy" id="1286976"/>
    <lineage>
        <taxon>Eukaryota</taxon>
        <taxon>Fungi</taxon>
        <taxon>Dikarya</taxon>
        <taxon>Ascomycota</taxon>
        <taxon>Pezizomycotina</taxon>
        <taxon>Sordariomycetes</taxon>
        <taxon>Sordariomycetidae</taxon>
        <taxon>Togniniales</taxon>
        <taxon>Togniniaceae</taxon>
        <taxon>Phaeoacremonium</taxon>
    </lineage>
</organism>
<feature type="compositionally biased region" description="Basic residues" evidence="2">
    <location>
        <begin position="107"/>
        <end position="116"/>
    </location>
</feature>
<dbReference type="HOGENOM" id="CLU_1005380_0_0_1"/>
<dbReference type="Pfam" id="PF00226">
    <property type="entry name" value="DnaJ"/>
    <property type="match status" value="1"/>
</dbReference>
<dbReference type="PRINTS" id="PR00625">
    <property type="entry name" value="JDOMAIN"/>
</dbReference>
<evidence type="ECO:0000313" key="4">
    <source>
        <dbReference type="EMBL" id="EOO00513.1"/>
    </source>
</evidence>
<reference evidence="5" key="1">
    <citation type="journal article" date="2013" name="Genome Announc.">
        <title>Draft genome sequence of the ascomycete Phaeoacremonium aleophilum strain UCR-PA7, a causal agent of the esca disease complex in grapevines.</title>
        <authorList>
            <person name="Blanco-Ulate B."/>
            <person name="Rolshausen P."/>
            <person name="Cantu D."/>
        </authorList>
    </citation>
    <scope>NUCLEOTIDE SEQUENCE [LARGE SCALE GENOMIC DNA]</scope>
    <source>
        <strain evidence="5">UCR-PA7</strain>
    </source>
</reference>
<sequence>MPDTGHFVDHYEALGISQFASAQEIKAAYHKLSLRYHPDKNGGTQDAHARFVLIRDAYEVLKDENTRADYDDQYRVRKSKFERVDEHNDFWATMARKHPNTPNFGSSHKKAKKSKKSKNEPEPIPSPLTDRVDGMRYLEAKDGLDKITTSITVMRSTIDDIAKRLKIDSLDPESQTGYNIWRSQNNTIELGKRVRDLRGFMATHSLETWKARNDMEMVQKIRETSRIVGNLIIHLRPLQDLAAKIEICSSPLPPNILLELDIDIAKWAEEMSEVINS</sequence>
<dbReference type="InterPro" id="IPR001623">
    <property type="entry name" value="DnaJ_domain"/>
</dbReference>
<dbReference type="GO" id="GO:0005783">
    <property type="term" value="C:endoplasmic reticulum"/>
    <property type="evidence" value="ECO:0007669"/>
    <property type="project" value="TreeGrafter"/>
</dbReference>
<dbReference type="KEGG" id="tmn:UCRPA7_3988"/>
<dbReference type="InterPro" id="IPR036869">
    <property type="entry name" value="J_dom_sf"/>
</dbReference>
<dbReference type="PANTHER" id="PTHR44360:SF1">
    <property type="entry name" value="DNAJ HOMOLOG SUBFAMILY B MEMBER 9"/>
    <property type="match status" value="1"/>
</dbReference>
<accession>R8BMA4</accession>
<dbReference type="CDD" id="cd06257">
    <property type="entry name" value="DnaJ"/>
    <property type="match status" value="1"/>
</dbReference>
<dbReference type="InterPro" id="IPR018253">
    <property type="entry name" value="DnaJ_domain_CS"/>
</dbReference>
<dbReference type="Proteomes" id="UP000014074">
    <property type="component" value="Unassembled WGS sequence"/>
</dbReference>
<proteinExistence type="predicted"/>
<dbReference type="SMART" id="SM00271">
    <property type="entry name" value="DnaJ"/>
    <property type="match status" value="1"/>
</dbReference>
<dbReference type="InterPro" id="IPR051948">
    <property type="entry name" value="Hsp70_co-chaperone_J-domain"/>
</dbReference>
<dbReference type="GO" id="GO:0051787">
    <property type="term" value="F:misfolded protein binding"/>
    <property type="evidence" value="ECO:0007669"/>
    <property type="project" value="TreeGrafter"/>
</dbReference>
<dbReference type="PROSITE" id="PS00636">
    <property type="entry name" value="DNAJ_1"/>
    <property type="match status" value="1"/>
</dbReference>
<dbReference type="eggNOG" id="KOG0719">
    <property type="taxonomic scope" value="Eukaryota"/>
</dbReference>
<dbReference type="GO" id="GO:0036503">
    <property type="term" value="P:ERAD pathway"/>
    <property type="evidence" value="ECO:0007669"/>
    <property type="project" value="TreeGrafter"/>
</dbReference>
<keyword evidence="5" id="KW-1185">Reference proteome</keyword>
<dbReference type="EMBL" id="KB933072">
    <property type="protein sequence ID" value="EOO00513.1"/>
    <property type="molecule type" value="Genomic_DNA"/>
</dbReference>